<dbReference type="Proteomes" id="UP001598448">
    <property type="component" value="Unassembled WGS sequence"/>
</dbReference>
<comment type="caution">
    <text evidence="2">The sequence shown here is derived from an EMBL/GenBank/DDBJ whole genome shotgun (WGS) entry which is preliminary data.</text>
</comment>
<evidence type="ECO:0000256" key="1">
    <source>
        <dbReference type="SAM" id="MobiDB-lite"/>
    </source>
</evidence>
<evidence type="ECO:0008006" key="4">
    <source>
        <dbReference type="Google" id="ProtNLM"/>
    </source>
</evidence>
<name>A0ABW6FSK5_9ACTN</name>
<keyword evidence="3" id="KW-1185">Reference proteome</keyword>
<proteinExistence type="predicted"/>
<feature type="region of interest" description="Disordered" evidence="1">
    <location>
        <begin position="1"/>
        <end position="42"/>
    </location>
</feature>
<gene>
    <name evidence="2" type="ORF">ACFWJN_22790</name>
</gene>
<feature type="compositionally biased region" description="Pro residues" evidence="1">
    <location>
        <begin position="16"/>
        <end position="30"/>
    </location>
</feature>
<evidence type="ECO:0000313" key="2">
    <source>
        <dbReference type="EMBL" id="MFD5101771.1"/>
    </source>
</evidence>
<dbReference type="RefSeq" id="WP_386717651.1">
    <property type="nucleotide sequence ID" value="NZ_JBHXIJ010000185.1"/>
</dbReference>
<reference evidence="2 3" key="1">
    <citation type="submission" date="2024-09" db="EMBL/GenBank/DDBJ databases">
        <title>The Natural Products Discovery Center: Release of the First 8490 Sequenced Strains for Exploring Actinobacteria Biosynthetic Diversity.</title>
        <authorList>
            <person name="Kalkreuter E."/>
            <person name="Kautsar S.A."/>
            <person name="Yang D."/>
            <person name="Bader C.D."/>
            <person name="Teijaro C.N."/>
            <person name="Fluegel L."/>
            <person name="Davis C.M."/>
            <person name="Simpson J.R."/>
            <person name="Lauterbach L."/>
            <person name="Steele A.D."/>
            <person name="Gui C."/>
            <person name="Meng S."/>
            <person name="Li G."/>
            <person name="Viehrig K."/>
            <person name="Ye F."/>
            <person name="Su P."/>
            <person name="Kiefer A.F."/>
            <person name="Nichols A."/>
            <person name="Cepeda A.J."/>
            <person name="Yan W."/>
            <person name="Fan B."/>
            <person name="Jiang Y."/>
            <person name="Adhikari A."/>
            <person name="Zheng C.-J."/>
            <person name="Schuster L."/>
            <person name="Cowan T.M."/>
            <person name="Smanski M.J."/>
            <person name="Chevrette M.G."/>
            <person name="De Carvalho L.P.S."/>
            <person name="Shen B."/>
        </authorList>
    </citation>
    <scope>NUCLEOTIDE SEQUENCE [LARGE SCALE GENOMIC DNA]</scope>
    <source>
        <strain evidence="2 3">NPDC058348</strain>
    </source>
</reference>
<accession>A0ABW6FSK5</accession>
<dbReference type="EMBL" id="JBHXIJ010000185">
    <property type="protein sequence ID" value="MFD5101771.1"/>
    <property type="molecule type" value="Genomic_DNA"/>
</dbReference>
<protein>
    <recommendedName>
        <fullName evidence="4">ATP-binding protein</fullName>
    </recommendedName>
</protein>
<organism evidence="2 3">
    <name type="scientific">Streptomyces albidochromogenes</name>
    <dbReference type="NCBI Taxonomy" id="329524"/>
    <lineage>
        <taxon>Bacteria</taxon>
        <taxon>Bacillati</taxon>
        <taxon>Actinomycetota</taxon>
        <taxon>Actinomycetes</taxon>
        <taxon>Kitasatosporales</taxon>
        <taxon>Streptomycetaceae</taxon>
        <taxon>Streptomyces</taxon>
    </lineage>
</organism>
<evidence type="ECO:0000313" key="3">
    <source>
        <dbReference type="Proteomes" id="UP001598448"/>
    </source>
</evidence>
<sequence>MASRTNTDGDHKPDYPPKTPPPPKRPISPPRPDREAPPGAPLMATARRGVALKDRRAANWVHENAPWSPAKAGRQVVAQLRAWGHRPDEPAVDAVLAQLVGGVLQDGGRRISVHLSDQDGQACVLVLSHQPNLAVGHAPDGDDVLAELSAHGIVSSCGTDLGEDGRRLWAVIDL</sequence>